<dbReference type="GO" id="GO:0000828">
    <property type="term" value="F:inositol hexakisphosphate kinase activity"/>
    <property type="evidence" value="ECO:0007669"/>
    <property type="project" value="TreeGrafter"/>
</dbReference>
<dbReference type="PANTHER" id="PTHR12400">
    <property type="entry name" value="INOSITOL POLYPHOSPHATE KINASE"/>
    <property type="match status" value="1"/>
</dbReference>
<evidence type="ECO:0000256" key="2">
    <source>
        <dbReference type="ARBA" id="ARBA00022679"/>
    </source>
</evidence>
<sequence length="466" mass="53181">MEEFLHSDYIELEPFIHQVGGHSFMLSLDGATVCKPLVEREHLFYQTIPDEVQKFLPQYYGIISVRIIQTEDGYVRFIALPPTNYSPLWNGNKHRVRLRKSGSIEVTNSDSFEQFQEDQKEGAVSEPNDLTGLNPWVLKCHRENMCSLLRSFENGADRAKEFIVLENLTWKFTYPCILDLKMGTRQYGDAATLAKKQSKMYKVVSTTSAKLGLRVGGMQVFQIPSKHYLCRNKFYGRTLSVSGFHQALIQFLHNGVRFRSDVLPVLIRRLEELSNVLGRQETVRLYTTSLLLLYEGDDFEQELNPNLKSPESEKLRKQDSFKKMNISSDSEVLRKTSSAESLTSYDEIVVTKSVPSLRRRSSTANFDIKSLPTDSSNQTCDSFEECYDGIRRNSKTLTESLVRTLSRKSDSSCSLEPNVDVKMIDFAHSTHKALDDPVVYTGPDRGFLFGLEKLISMLKSIESDYG</sequence>
<evidence type="ECO:0000313" key="6">
    <source>
        <dbReference type="EMBL" id="KAK6645453.1"/>
    </source>
</evidence>
<dbReference type="PANTHER" id="PTHR12400:SF21">
    <property type="entry name" value="KINASE"/>
    <property type="match status" value="1"/>
</dbReference>
<dbReference type="EC" id="2.7.-.-" evidence="4"/>
<dbReference type="Pfam" id="PF03770">
    <property type="entry name" value="IPK"/>
    <property type="match status" value="1"/>
</dbReference>
<organism evidence="6 8">
    <name type="scientific">Polyplax serrata</name>
    <name type="common">Common mouse louse</name>
    <dbReference type="NCBI Taxonomy" id="468196"/>
    <lineage>
        <taxon>Eukaryota</taxon>
        <taxon>Metazoa</taxon>
        <taxon>Ecdysozoa</taxon>
        <taxon>Arthropoda</taxon>
        <taxon>Hexapoda</taxon>
        <taxon>Insecta</taxon>
        <taxon>Pterygota</taxon>
        <taxon>Neoptera</taxon>
        <taxon>Paraneoptera</taxon>
        <taxon>Psocodea</taxon>
        <taxon>Troctomorpha</taxon>
        <taxon>Phthiraptera</taxon>
        <taxon>Anoplura</taxon>
        <taxon>Polyplacidae</taxon>
        <taxon>Polyplax</taxon>
    </lineage>
</organism>
<keyword evidence="7" id="KW-1185">Reference proteome</keyword>
<name>A0AAN8SEC0_POLSC</name>
<keyword evidence="3 4" id="KW-0418">Kinase</keyword>
<protein>
    <recommendedName>
        <fullName evidence="4">Kinase</fullName>
        <ecNumber evidence="4">2.7.-.-</ecNumber>
    </recommendedName>
</protein>
<dbReference type="AlphaFoldDB" id="A0AAN8SEC0"/>
<dbReference type="EMBL" id="JAWJWE010000001">
    <property type="protein sequence ID" value="KAK6645453.1"/>
    <property type="molecule type" value="Genomic_DNA"/>
</dbReference>
<dbReference type="SUPFAM" id="SSF56104">
    <property type="entry name" value="SAICAR synthase-like"/>
    <property type="match status" value="1"/>
</dbReference>
<evidence type="ECO:0000256" key="3">
    <source>
        <dbReference type="ARBA" id="ARBA00022777"/>
    </source>
</evidence>
<dbReference type="InterPro" id="IPR038286">
    <property type="entry name" value="IPK_sf"/>
</dbReference>
<dbReference type="Proteomes" id="UP001359485">
    <property type="component" value="Unassembled WGS sequence"/>
</dbReference>
<evidence type="ECO:0000256" key="4">
    <source>
        <dbReference type="RuleBase" id="RU363090"/>
    </source>
</evidence>
<dbReference type="Proteomes" id="UP001372834">
    <property type="component" value="Unassembled WGS sequence"/>
</dbReference>
<accession>A0AAN8SEC0</accession>
<evidence type="ECO:0000313" key="5">
    <source>
        <dbReference type="EMBL" id="KAK6634114.1"/>
    </source>
</evidence>
<evidence type="ECO:0000313" key="7">
    <source>
        <dbReference type="Proteomes" id="UP001359485"/>
    </source>
</evidence>
<reference evidence="6 8" key="1">
    <citation type="submission" date="2023-10" db="EMBL/GenBank/DDBJ databases">
        <title>Genomes of two closely related lineages of the louse Polyplax serrata with different host specificities.</title>
        <authorList>
            <person name="Martinu J."/>
            <person name="Tarabai H."/>
            <person name="Stefka J."/>
            <person name="Hypsa V."/>
        </authorList>
    </citation>
    <scope>NUCLEOTIDE SEQUENCE [LARGE SCALE GENOMIC DNA]</scope>
    <source>
        <strain evidence="5">98ZLc_SE</strain>
        <strain evidence="6">HR10_N</strain>
    </source>
</reference>
<evidence type="ECO:0000313" key="8">
    <source>
        <dbReference type="Proteomes" id="UP001372834"/>
    </source>
</evidence>
<dbReference type="GO" id="GO:0005737">
    <property type="term" value="C:cytoplasm"/>
    <property type="evidence" value="ECO:0007669"/>
    <property type="project" value="TreeGrafter"/>
</dbReference>
<keyword evidence="2 4" id="KW-0808">Transferase</keyword>
<dbReference type="Gene3D" id="3.30.470.160">
    <property type="entry name" value="Inositol polyphosphate kinase"/>
    <property type="match status" value="1"/>
</dbReference>
<comment type="caution">
    <text evidence="6">The sequence shown here is derived from an EMBL/GenBank/DDBJ whole genome shotgun (WGS) entry which is preliminary data.</text>
</comment>
<dbReference type="GO" id="GO:0005634">
    <property type="term" value="C:nucleus"/>
    <property type="evidence" value="ECO:0007669"/>
    <property type="project" value="TreeGrafter"/>
</dbReference>
<dbReference type="GO" id="GO:0046854">
    <property type="term" value="P:phosphatidylinositol phosphate biosynthetic process"/>
    <property type="evidence" value="ECO:0007669"/>
    <property type="project" value="TreeGrafter"/>
</dbReference>
<proteinExistence type="inferred from homology"/>
<dbReference type="GO" id="GO:0032958">
    <property type="term" value="P:inositol phosphate biosynthetic process"/>
    <property type="evidence" value="ECO:0007669"/>
    <property type="project" value="InterPro"/>
</dbReference>
<gene>
    <name evidence="6" type="ORF">RUM43_001730</name>
    <name evidence="5" type="ORF">RUM44_004722</name>
</gene>
<evidence type="ECO:0000256" key="1">
    <source>
        <dbReference type="ARBA" id="ARBA00007374"/>
    </source>
</evidence>
<dbReference type="InterPro" id="IPR005522">
    <property type="entry name" value="IPK"/>
</dbReference>
<comment type="similarity">
    <text evidence="1 4">Belongs to the inositol phosphokinase (IPK) family.</text>
</comment>
<dbReference type="EMBL" id="JAWJWF010000004">
    <property type="protein sequence ID" value="KAK6634114.1"/>
    <property type="molecule type" value="Genomic_DNA"/>
</dbReference>